<reference evidence="2" key="1">
    <citation type="journal article" date="2014" name="Int. J. Syst. Evol. Microbiol.">
        <title>Complete genome sequence of Corynebacterium casei LMG S-19264T (=DSM 44701T), isolated from a smear-ripened cheese.</title>
        <authorList>
            <consortium name="US DOE Joint Genome Institute (JGI-PGF)"/>
            <person name="Walter F."/>
            <person name="Albersmeier A."/>
            <person name="Kalinowski J."/>
            <person name="Ruckert C."/>
        </authorList>
    </citation>
    <scope>NUCLEOTIDE SEQUENCE</scope>
    <source>
        <strain evidence="2">CGMCC 4.7306</strain>
    </source>
</reference>
<reference evidence="2" key="2">
    <citation type="submission" date="2020-09" db="EMBL/GenBank/DDBJ databases">
        <authorList>
            <person name="Sun Q."/>
            <person name="Zhou Y."/>
        </authorList>
    </citation>
    <scope>NUCLEOTIDE SEQUENCE</scope>
    <source>
        <strain evidence="2">CGMCC 4.7306</strain>
    </source>
</reference>
<dbReference type="RefSeq" id="WP_188896331.1">
    <property type="nucleotide sequence ID" value="NZ_BMMZ01000008.1"/>
</dbReference>
<dbReference type="EMBL" id="BMMZ01000008">
    <property type="protein sequence ID" value="GGL70662.1"/>
    <property type="molecule type" value="Genomic_DNA"/>
</dbReference>
<evidence type="ECO:0000256" key="1">
    <source>
        <dbReference type="SAM" id="Phobius"/>
    </source>
</evidence>
<keyword evidence="1" id="KW-0472">Membrane</keyword>
<keyword evidence="3" id="KW-1185">Reference proteome</keyword>
<evidence type="ECO:0008006" key="4">
    <source>
        <dbReference type="Google" id="ProtNLM"/>
    </source>
</evidence>
<keyword evidence="1" id="KW-0812">Transmembrane</keyword>
<dbReference type="Proteomes" id="UP000613840">
    <property type="component" value="Unassembled WGS sequence"/>
</dbReference>
<protein>
    <recommendedName>
        <fullName evidence="4">DUF4352 domain-containing protein</fullName>
    </recommendedName>
</protein>
<evidence type="ECO:0000313" key="3">
    <source>
        <dbReference type="Proteomes" id="UP000613840"/>
    </source>
</evidence>
<proteinExistence type="predicted"/>
<gene>
    <name evidence="2" type="ORF">GCM10011575_31440</name>
</gene>
<name>A0A917SE15_9ACTN</name>
<evidence type="ECO:0000313" key="2">
    <source>
        <dbReference type="EMBL" id="GGL70662.1"/>
    </source>
</evidence>
<accession>A0A917SE15</accession>
<organism evidence="2 3">
    <name type="scientific">Microlunatus endophyticus</name>
    <dbReference type="NCBI Taxonomy" id="1716077"/>
    <lineage>
        <taxon>Bacteria</taxon>
        <taxon>Bacillati</taxon>
        <taxon>Actinomycetota</taxon>
        <taxon>Actinomycetes</taxon>
        <taxon>Propionibacteriales</taxon>
        <taxon>Propionibacteriaceae</taxon>
        <taxon>Microlunatus</taxon>
    </lineage>
</organism>
<keyword evidence="1" id="KW-1133">Transmembrane helix</keyword>
<comment type="caution">
    <text evidence="2">The sequence shown here is derived from an EMBL/GenBank/DDBJ whole genome shotgun (WGS) entry which is preliminary data.</text>
</comment>
<dbReference type="AlphaFoldDB" id="A0A917SE15"/>
<feature type="transmembrane region" description="Helical" evidence="1">
    <location>
        <begin position="25"/>
        <end position="46"/>
    </location>
</feature>
<sequence>MSASTQQRPTDRVDKLIQRSDRRRSWLMASMAFALVLIYLFIWMTYAGSHTYSRFRQLPAGDSATVKGVTFTLVSLTRTGVITDGDETHQAQPGTTYVIADLQIVTANKDPLCSVELVADGKRTWESNAEFFDRKKPQYCGDDEHPVTPGKPWDYEQIYLIPAAFADRLYGIGVEDLTSPAPTKVLTPAA</sequence>